<organism evidence="2 3">
    <name type="scientific">Aphanomyces astaci</name>
    <name type="common">Crayfish plague agent</name>
    <dbReference type="NCBI Taxonomy" id="112090"/>
    <lineage>
        <taxon>Eukaryota</taxon>
        <taxon>Sar</taxon>
        <taxon>Stramenopiles</taxon>
        <taxon>Oomycota</taxon>
        <taxon>Saprolegniomycetes</taxon>
        <taxon>Saprolegniales</taxon>
        <taxon>Verrucalvaceae</taxon>
        <taxon>Aphanomyces</taxon>
    </lineage>
</organism>
<protein>
    <recommendedName>
        <fullName evidence="1">DDE-1 domain-containing protein</fullName>
    </recommendedName>
</protein>
<gene>
    <name evidence="2" type="ORF">DYB25_012065</name>
</gene>
<evidence type="ECO:0000313" key="3">
    <source>
        <dbReference type="Proteomes" id="UP000266239"/>
    </source>
</evidence>
<comment type="caution">
    <text evidence="2">The sequence shown here is derived from an EMBL/GenBank/DDBJ whole genome shotgun (WGS) entry which is preliminary data.</text>
</comment>
<name>A0A397A8F9_APHAT</name>
<evidence type="ECO:0000313" key="2">
    <source>
        <dbReference type="EMBL" id="RHY04070.1"/>
    </source>
</evidence>
<sequence length="161" mass="18068">MPPRYIWSQRGGSPKLSKGENHSYRMTAVLTYRMTAVLTIRRDGLKLPILSVIKGQHGGRIDTNEFPSYPPGHYSAVQNKAWMDSGVWKQYLWFVLVERVTGKSVLVLDNFESHVSAEGKETASLLCVRCLQTQRPMTTTDESIDTVDPPAVTASARQMLL</sequence>
<dbReference type="EMBL" id="QUTA01008313">
    <property type="protein sequence ID" value="RHY04070.1"/>
    <property type="molecule type" value="Genomic_DNA"/>
</dbReference>
<evidence type="ECO:0000259" key="1">
    <source>
        <dbReference type="Pfam" id="PF03184"/>
    </source>
</evidence>
<dbReference type="GO" id="GO:0003676">
    <property type="term" value="F:nucleic acid binding"/>
    <property type="evidence" value="ECO:0007669"/>
    <property type="project" value="InterPro"/>
</dbReference>
<dbReference type="Proteomes" id="UP000266239">
    <property type="component" value="Unassembled WGS sequence"/>
</dbReference>
<dbReference type="AlphaFoldDB" id="A0A397A8F9"/>
<reference evidence="2 3" key="1">
    <citation type="submission" date="2018-08" db="EMBL/GenBank/DDBJ databases">
        <title>Aphanomyces genome sequencing and annotation.</title>
        <authorList>
            <person name="Minardi D."/>
            <person name="Oidtmann B."/>
            <person name="Van Der Giezen M."/>
            <person name="Studholme D.J."/>
        </authorList>
    </citation>
    <scope>NUCLEOTIDE SEQUENCE [LARGE SCALE GENOMIC DNA]</scope>
    <source>
        <strain evidence="2 3">Yx</strain>
    </source>
</reference>
<accession>A0A397A8F9</accession>
<proteinExistence type="predicted"/>
<feature type="domain" description="DDE-1" evidence="1">
    <location>
        <begin position="33"/>
        <end position="119"/>
    </location>
</feature>
<dbReference type="Pfam" id="PF03184">
    <property type="entry name" value="DDE_1"/>
    <property type="match status" value="1"/>
</dbReference>
<dbReference type="InterPro" id="IPR004875">
    <property type="entry name" value="DDE_SF_endonuclease_dom"/>
</dbReference>